<dbReference type="InterPro" id="IPR003838">
    <property type="entry name" value="ABC3_permease_C"/>
</dbReference>
<evidence type="ECO:0000256" key="5">
    <source>
        <dbReference type="ARBA" id="ARBA00023136"/>
    </source>
</evidence>
<evidence type="ECO:0000256" key="4">
    <source>
        <dbReference type="ARBA" id="ARBA00022989"/>
    </source>
</evidence>
<reference evidence="9" key="1">
    <citation type="submission" date="2018-05" db="EMBL/GenBank/DDBJ databases">
        <authorList>
            <person name="Lanie J.A."/>
            <person name="Ng W.-L."/>
            <person name="Kazmierczak K.M."/>
            <person name="Andrzejewski T.M."/>
            <person name="Davidsen T.M."/>
            <person name="Wayne K.J."/>
            <person name="Tettelin H."/>
            <person name="Glass J.I."/>
            <person name="Rusch D."/>
            <person name="Podicherti R."/>
            <person name="Tsui H.-C.T."/>
            <person name="Winkler M.E."/>
        </authorList>
    </citation>
    <scope>NUCLEOTIDE SEQUENCE</scope>
</reference>
<evidence type="ECO:0000259" key="8">
    <source>
        <dbReference type="Pfam" id="PF02687"/>
    </source>
</evidence>
<dbReference type="GO" id="GO:0005886">
    <property type="term" value="C:plasma membrane"/>
    <property type="evidence" value="ECO:0007669"/>
    <property type="project" value="UniProtKB-SubCell"/>
</dbReference>
<dbReference type="AlphaFoldDB" id="A0A382Q0V3"/>
<evidence type="ECO:0000256" key="1">
    <source>
        <dbReference type="ARBA" id="ARBA00004651"/>
    </source>
</evidence>
<dbReference type="PANTHER" id="PTHR30572:SF4">
    <property type="entry name" value="ABC TRANSPORTER PERMEASE YTRF"/>
    <property type="match status" value="1"/>
</dbReference>
<evidence type="ECO:0000313" key="9">
    <source>
        <dbReference type="EMBL" id="SVC78022.1"/>
    </source>
</evidence>
<keyword evidence="5 7" id="KW-0472">Membrane</keyword>
<dbReference type="Pfam" id="PF02687">
    <property type="entry name" value="FtsX"/>
    <property type="match status" value="1"/>
</dbReference>
<keyword evidence="4 7" id="KW-1133">Transmembrane helix</keyword>
<sequence length="194" mass="20649">MQTALMSGCVDSSVHPLLLAQRGQRVDTGSPPRWTEARQPRFTQDGERNDCRCNRVFLRHAVQEAFAASMIGSFGLVGLLLARLGVYSILSFQVTQRRTREFGVRRALEANGRDLVKNVVLGGLLISSAGCGIGVLTGGVLAQLLESFLIGLHPPDPAAFTGVPFVLLAVAIAASLIPGLRATSVGAVEALREE</sequence>
<evidence type="ECO:0000256" key="2">
    <source>
        <dbReference type="ARBA" id="ARBA00022475"/>
    </source>
</evidence>
<feature type="transmembrane region" description="Helical" evidence="7">
    <location>
        <begin position="65"/>
        <end position="90"/>
    </location>
</feature>
<keyword evidence="3 7" id="KW-0812">Transmembrane</keyword>
<organism evidence="9">
    <name type="scientific">marine metagenome</name>
    <dbReference type="NCBI Taxonomy" id="408172"/>
    <lineage>
        <taxon>unclassified sequences</taxon>
        <taxon>metagenomes</taxon>
        <taxon>ecological metagenomes</taxon>
    </lineage>
</organism>
<accession>A0A382Q0V3</accession>
<proteinExistence type="inferred from homology"/>
<dbReference type="EMBL" id="UINC01110484">
    <property type="protein sequence ID" value="SVC78022.1"/>
    <property type="molecule type" value="Genomic_DNA"/>
</dbReference>
<dbReference type="GO" id="GO:0022857">
    <property type="term" value="F:transmembrane transporter activity"/>
    <property type="evidence" value="ECO:0007669"/>
    <property type="project" value="TreeGrafter"/>
</dbReference>
<protein>
    <recommendedName>
        <fullName evidence="8">ABC3 transporter permease C-terminal domain-containing protein</fullName>
    </recommendedName>
</protein>
<evidence type="ECO:0000256" key="3">
    <source>
        <dbReference type="ARBA" id="ARBA00022692"/>
    </source>
</evidence>
<dbReference type="PANTHER" id="PTHR30572">
    <property type="entry name" value="MEMBRANE COMPONENT OF TRANSPORTER-RELATED"/>
    <property type="match status" value="1"/>
</dbReference>
<feature type="domain" description="ABC3 transporter permease C-terminal" evidence="8">
    <location>
        <begin position="73"/>
        <end position="184"/>
    </location>
</feature>
<comment type="similarity">
    <text evidence="6">Belongs to the ABC-4 integral membrane protein family.</text>
</comment>
<gene>
    <name evidence="9" type="ORF">METZ01_LOCUS330876</name>
</gene>
<evidence type="ECO:0000256" key="7">
    <source>
        <dbReference type="SAM" id="Phobius"/>
    </source>
</evidence>
<name>A0A382Q0V3_9ZZZZ</name>
<feature type="transmembrane region" description="Helical" evidence="7">
    <location>
        <begin position="157"/>
        <end position="177"/>
    </location>
</feature>
<keyword evidence="2" id="KW-1003">Cell membrane</keyword>
<evidence type="ECO:0000256" key="6">
    <source>
        <dbReference type="ARBA" id="ARBA00038076"/>
    </source>
</evidence>
<feature type="transmembrane region" description="Helical" evidence="7">
    <location>
        <begin position="119"/>
        <end position="145"/>
    </location>
</feature>
<dbReference type="InterPro" id="IPR050250">
    <property type="entry name" value="Macrolide_Exporter_MacB"/>
</dbReference>
<comment type="subcellular location">
    <subcellularLocation>
        <location evidence="1">Cell membrane</location>
        <topology evidence="1">Multi-pass membrane protein</topology>
    </subcellularLocation>
</comment>